<evidence type="ECO:0000313" key="1">
    <source>
        <dbReference type="EMBL" id="GBN20244.1"/>
    </source>
</evidence>
<protein>
    <submittedName>
        <fullName evidence="2">Uncharacterized protein</fullName>
    </submittedName>
</protein>
<accession>A0A4Y2LZN0</accession>
<gene>
    <name evidence="1" type="ORF">AVEN_20454_1</name>
    <name evidence="3" type="ORF">AVEN_218613_1</name>
    <name evidence="2" type="ORF">AVEN_30160_1</name>
</gene>
<comment type="caution">
    <text evidence="2">The sequence shown here is derived from an EMBL/GenBank/DDBJ whole genome shotgun (WGS) entry which is preliminary data.</text>
</comment>
<dbReference type="EMBL" id="BGPR01201940">
    <property type="protein sequence ID" value="GBN20248.1"/>
    <property type="molecule type" value="Genomic_DNA"/>
</dbReference>
<dbReference type="Proteomes" id="UP000499080">
    <property type="component" value="Unassembled WGS sequence"/>
</dbReference>
<dbReference type="AlphaFoldDB" id="A0A4Y2LZN0"/>
<organism evidence="2 4">
    <name type="scientific">Araneus ventricosus</name>
    <name type="common">Orbweaver spider</name>
    <name type="synonym">Epeira ventricosa</name>
    <dbReference type="NCBI Taxonomy" id="182803"/>
    <lineage>
        <taxon>Eukaryota</taxon>
        <taxon>Metazoa</taxon>
        <taxon>Ecdysozoa</taxon>
        <taxon>Arthropoda</taxon>
        <taxon>Chelicerata</taxon>
        <taxon>Arachnida</taxon>
        <taxon>Araneae</taxon>
        <taxon>Araneomorphae</taxon>
        <taxon>Entelegynae</taxon>
        <taxon>Araneoidea</taxon>
        <taxon>Araneidae</taxon>
        <taxon>Araneus</taxon>
    </lineage>
</organism>
<feature type="non-terminal residue" evidence="2">
    <location>
        <position position="94"/>
    </location>
</feature>
<dbReference type="EMBL" id="BGPR01201937">
    <property type="protein sequence ID" value="GBN20244.1"/>
    <property type="molecule type" value="Genomic_DNA"/>
</dbReference>
<evidence type="ECO:0000313" key="3">
    <source>
        <dbReference type="EMBL" id="GBN20331.1"/>
    </source>
</evidence>
<dbReference type="EMBL" id="BGPR01201974">
    <property type="protein sequence ID" value="GBN20331.1"/>
    <property type="molecule type" value="Genomic_DNA"/>
</dbReference>
<keyword evidence="4" id="KW-1185">Reference proteome</keyword>
<evidence type="ECO:0000313" key="2">
    <source>
        <dbReference type="EMBL" id="GBN20248.1"/>
    </source>
</evidence>
<evidence type="ECO:0000313" key="4">
    <source>
        <dbReference type="Proteomes" id="UP000499080"/>
    </source>
</evidence>
<name>A0A4Y2LZN0_ARAVE</name>
<proteinExistence type="predicted"/>
<sequence length="94" mass="10442">MYEKTPCDVTACWREYLRAEFGSESSVLIDWNDFGVSSAERAGELRTIDSAVIVVISDFLTVCVAKYQSAELLLPVNCCLFTLLICAKSIVSCY</sequence>
<reference evidence="2 4" key="1">
    <citation type="journal article" date="2019" name="Sci. Rep.">
        <title>Orb-weaving spider Araneus ventricosus genome elucidates the spidroin gene catalogue.</title>
        <authorList>
            <person name="Kono N."/>
            <person name="Nakamura H."/>
            <person name="Ohtoshi R."/>
            <person name="Moran D.A.P."/>
            <person name="Shinohara A."/>
            <person name="Yoshida Y."/>
            <person name="Fujiwara M."/>
            <person name="Mori M."/>
            <person name="Tomita M."/>
            <person name="Arakawa K."/>
        </authorList>
    </citation>
    <scope>NUCLEOTIDE SEQUENCE [LARGE SCALE GENOMIC DNA]</scope>
</reference>